<keyword evidence="3" id="KW-1185">Reference proteome</keyword>
<dbReference type="Proteomes" id="UP001428817">
    <property type="component" value="Unassembled WGS sequence"/>
</dbReference>
<sequence length="200" mass="22408">MANNEGSNDAADIAAMLRRWIEAFRVVDSETMMTFWPRDYPDIVYQSEENARALGTYEEIKTYWYEQVPPTLDGIAKVEDIDIRIHVHGDLATAYLSALASAKFPGSEHLYVAPFRASIVLRRSEDGWKYVHYTSRASWTSAGLPRRSMPVTRTNSPTAPRAAELGAWAVSRRLRPPAPRSPARAHRPAGAPRCWCSACA</sequence>
<dbReference type="InterPro" id="IPR037401">
    <property type="entry name" value="SnoaL-like"/>
</dbReference>
<dbReference type="Pfam" id="PF13474">
    <property type="entry name" value="SnoaL_3"/>
    <property type="match status" value="1"/>
</dbReference>
<feature type="domain" description="SnoaL-like" evidence="1">
    <location>
        <begin position="13"/>
        <end position="134"/>
    </location>
</feature>
<dbReference type="Gene3D" id="3.10.450.50">
    <property type="match status" value="1"/>
</dbReference>
<evidence type="ECO:0000313" key="2">
    <source>
        <dbReference type="EMBL" id="GAA5175492.1"/>
    </source>
</evidence>
<dbReference type="SUPFAM" id="SSF54427">
    <property type="entry name" value="NTF2-like"/>
    <property type="match status" value="1"/>
</dbReference>
<dbReference type="InterPro" id="IPR032710">
    <property type="entry name" value="NTF2-like_dom_sf"/>
</dbReference>
<dbReference type="EMBL" id="BAABJP010000065">
    <property type="protein sequence ID" value="GAA5175492.1"/>
    <property type="molecule type" value="Genomic_DNA"/>
</dbReference>
<gene>
    <name evidence="2" type="ORF">GCM10023321_81670</name>
</gene>
<proteinExistence type="predicted"/>
<evidence type="ECO:0000313" key="3">
    <source>
        <dbReference type="Proteomes" id="UP001428817"/>
    </source>
</evidence>
<evidence type="ECO:0000259" key="1">
    <source>
        <dbReference type="Pfam" id="PF13474"/>
    </source>
</evidence>
<reference evidence="3" key="1">
    <citation type="journal article" date="2019" name="Int. J. Syst. Evol. Microbiol.">
        <title>The Global Catalogue of Microorganisms (GCM) 10K type strain sequencing project: providing services to taxonomists for standard genome sequencing and annotation.</title>
        <authorList>
            <consortium name="The Broad Institute Genomics Platform"/>
            <consortium name="The Broad Institute Genome Sequencing Center for Infectious Disease"/>
            <person name="Wu L."/>
            <person name="Ma J."/>
        </authorList>
    </citation>
    <scope>NUCLEOTIDE SEQUENCE [LARGE SCALE GENOMIC DNA]</scope>
    <source>
        <strain evidence="3">JCM 18303</strain>
    </source>
</reference>
<comment type="caution">
    <text evidence="2">The sequence shown here is derived from an EMBL/GenBank/DDBJ whole genome shotgun (WGS) entry which is preliminary data.</text>
</comment>
<name>A0ABP9RE43_9PSEU</name>
<organism evidence="2 3">
    <name type="scientific">Pseudonocardia eucalypti</name>
    <dbReference type="NCBI Taxonomy" id="648755"/>
    <lineage>
        <taxon>Bacteria</taxon>
        <taxon>Bacillati</taxon>
        <taxon>Actinomycetota</taxon>
        <taxon>Actinomycetes</taxon>
        <taxon>Pseudonocardiales</taxon>
        <taxon>Pseudonocardiaceae</taxon>
        <taxon>Pseudonocardia</taxon>
    </lineage>
</organism>
<accession>A0ABP9RE43</accession>
<dbReference type="RefSeq" id="WP_185060769.1">
    <property type="nucleotide sequence ID" value="NZ_BAABJP010000065.1"/>
</dbReference>
<protein>
    <recommendedName>
        <fullName evidence="1">SnoaL-like domain-containing protein</fullName>
    </recommendedName>
</protein>